<dbReference type="STRING" id="1457250.GCA_000755225_02707"/>
<reference evidence="2 3" key="1">
    <citation type="journal article" date="2019" name="Nat. Commun.">
        <title>A new type of DNA phosphorothioation-based antiviral system in archaea.</title>
        <authorList>
            <person name="Xiong L."/>
            <person name="Liu S."/>
            <person name="Chen S."/>
            <person name="Xiao Y."/>
            <person name="Zhu B."/>
            <person name="Gao Y."/>
            <person name="Zhang Y."/>
            <person name="Chen B."/>
            <person name="Luo J."/>
            <person name="Deng Z."/>
            <person name="Chen X."/>
            <person name="Wang L."/>
            <person name="Chen S."/>
        </authorList>
    </citation>
    <scope>NUCLEOTIDE SEQUENCE [LARGE SCALE GENOMIC DNA]</scope>
    <source>
        <strain evidence="2 3">CBA1105</strain>
    </source>
</reference>
<name>A0A4D6HAC0_9EURY</name>
<dbReference type="InterPro" id="IPR043850">
    <property type="entry name" value="DUF5812"/>
</dbReference>
<gene>
    <name evidence="2" type="ORF">DV733_02050</name>
</gene>
<proteinExistence type="predicted"/>
<keyword evidence="3" id="KW-1185">Reference proteome</keyword>
<dbReference type="RefSeq" id="WP_049993522.1">
    <property type="nucleotide sequence ID" value="NZ_CP031310.1"/>
</dbReference>
<dbReference type="OrthoDB" id="203616at2157"/>
<evidence type="ECO:0000256" key="1">
    <source>
        <dbReference type="SAM" id="MobiDB-lite"/>
    </source>
</evidence>
<evidence type="ECO:0000313" key="2">
    <source>
        <dbReference type="EMBL" id="QCC50078.1"/>
    </source>
</evidence>
<sequence length="157" mass="17062">MERTDGTFFVTEADADSAILTDVADGQVHTLAEQPDPPLEQGEVVVGTLVAEPPMTVAYTIEELDDRRTIPVERSSESPTKQEREIAADQSVGELTREPRAGEGEIHVLTIPDDRTDQAVGDVLDDPQTVARAARLGVDRVEIRAEGSVLSVRYLPN</sequence>
<feature type="region of interest" description="Disordered" evidence="1">
    <location>
        <begin position="71"/>
        <end position="103"/>
    </location>
</feature>
<feature type="compositionally biased region" description="Basic and acidic residues" evidence="1">
    <location>
        <begin position="71"/>
        <end position="87"/>
    </location>
</feature>
<dbReference type="Pfam" id="PF19129">
    <property type="entry name" value="DUF5812"/>
    <property type="match status" value="1"/>
</dbReference>
<evidence type="ECO:0000313" key="3">
    <source>
        <dbReference type="Proteomes" id="UP000296706"/>
    </source>
</evidence>
<organism evidence="2 3">
    <name type="scientific">Halapricum salinum</name>
    <dbReference type="NCBI Taxonomy" id="1457250"/>
    <lineage>
        <taxon>Archaea</taxon>
        <taxon>Methanobacteriati</taxon>
        <taxon>Methanobacteriota</taxon>
        <taxon>Stenosarchaea group</taxon>
        <taxon>Halobacteria</taxon>
        <taxon>Halobacteriales</taxon>
        <taxon>Haloarculaceae</taxon>
        <taxon>Halapricum</taxon>
    </lineage>
</organism>
<dbReference type="Proteomes" id="UP000296706">
    <property type="component" value="Chromosome"/>
</dbReference>
<dbReference type="GeneID" id="39846611"/>
<protein>
    <submittedName>
        <fullName evidence="2">Uncharacterized protein</fullName>
    </submittedName>
</protein>
<dbReference type="AlphaFoldDB" id="A0A4D6HAC0"/>
<dbReference type="EMBL" id="CP031310">
    <property type="protein sequence ID" value="QCC50078.1"/>
    <property type="molecule type" value="Genomic_DNA"/>
</dbReference>
<dbReference type="KEGG" id="hsn:DV733_02050"/>
<accession>A0A4D6HAC0</accession>